<dbReference type="Pfam" id="PF00106">
    <property type="entry name" value="adh_short"/>
    <property type="match status" value="1"/>
</dbReference>
<dbReference type="Proteomes" id="UP000730618">
    <property type="component" value="Unassembled WGS sequence"/>
</dbReference>
<keyword evidence="3" id="KW-1185">Reference proteome</keyword>
<accession>A0ABM8VQZ5</accession>
<name>A0ABM8VQZ5_9BACL</name>
<evidence type="ECO:0000313" key="3">
    <source>
        <dbReference type="Proteomes" id="UP000730618"/>
    </source>
</evidence>
<reference evidence="2 3" key="1">
    <citation type="submission" date="2021-06" db="EMBL/GenBank/DDBJ databases">
        <authorList>
            <person name="Criscuolo A."/>
        </authorList>
    </citation>
    <scope>NUCLEOTIDE SEQUENCE [LARGE SCALE GENOMIC DNA]</scope>
    <source>
        <strain evidence="3">CIP 111802</strain>
    </source>
</reference>
<dbReference type="InterPro" id="IPR002347">
    <property type="entry name" value="SDR_fam"/>
</dbReference>
<keyword evidence="1 2" id="KW-0560">Oxidoreductase</keyword>
<organism evidence="2 3">
    <name type="scientific">Paenibacillus allorhizosphaerae</name>
    <dbReference type="NCBI Taxonomy" id="2849866"/>
    <lineage>
        <taxon>Bacteria</taxon>
        <taxon>Bacillati</taxon>
        <taxon>Bacillota</taxon>
        <taxon>Bacilli</taxon>
        <taxon>Bacillales</taxon>
        <taxon>Paenibacillaceae</taxon>
        <taxon>Paenibacillus</taxon>
    </lineage>
</organism>
<dbReference type="RefSeq" id="WP_218102060.1">
    <property type="nucleotide sequence ID" value="NZ_CAJVCE010000023.1"/>
</dbReference>
<dbReference type="EC" id="1.1.1.381" evidence="2"/>
<sequence>MKMEANTKGTVFGKYVIITGATSGIGFAAAKEFAQRGAIVGIVARNQAKAKEAAAQLKAAAGHHTKVDIFVMDMASQASIRSGAADILERWPRIDILINNAGAMFVSRKLTTDGIEMTWAVNHLGPFLLTKLLLDRLKESGHARIITTASHGHKMAKAGIRFDDPSAKRLYGFPLNLLGGANVRYGETKLANVMFTAELGRRLEGTGVTAACFDPGLVATNFNQDNGWLARVTMAVMQKFSRTPEQGAETLVWLADSDEMNAANGGYYKEMRAAIPSEAARHKEDAKRLWEMSEAQIEIV</sequence>
<dbReference type="PANTHER" id="PTHR43157">
    <property type="entry name" value="PHOSPHATIDYLINOSITOL-GLYCAN BIOSYNTHESIS CLASS F PROTEIN-RELATED"/>
    <property type="match status" value="1"/>
</dbReference>
<evidence type="ECO:0000313" key="2">
    <source>
        <dbReference type="EMBL" id="CAG7654744.1"/>
    </source>
</evidence>
<dbReference type="GO" id="GO:0016491">
    <property type="term" value="F:oxidoreductase activity"/>
    <property type="evidence" value="ECO:0007669"/>
    <property type="project" value="UniProtKB-KW"/>
</dbReference>
<dbReference type="PANTHER" id="PTHR43157:SF31">
    <property type="entry name" value="PHOSPHATIDYLINOSITOL-GLYCAN BIOSYNTHESIS CLASS F PROTEIN"/>
    <property type="match status" value="1"/>
</dbReference>
<protein>
    <submittedName>
        <fullName evidence="2">NADP-dependent 3-hydroxy acid dehydrogenase YdfG</fullName>
        <ecNumber evidence="2">1.1.1.381</ecNumber>
    </submittedName>
</protein>
<comment type="caution">
    <text evidence="2">The sequence shown here is derived from an EMBL/GenBank/DDBJ whole genome shotgun (WGS) entry which is preliminary data.</text>
</comment>
<proteinExistence type="predicted"/>
<dbReference type="EMBL" id="CAJVCE010000023">
    <property type="protein sequence ID" value="CAG7654744.1"/>
    <property type="molecule type" value="Genomic_DNA"/>
</dbReference>
<evidence type="ECO:0000256" key="1">
    <source>
        <dbReference type="ARBA" id="ARBA00023002"/>
    </source>
</evidence>
<gene>
    <name evidence="2" type="primary">ydfG_2</name>
    <name evidence="2" type="ORF">PAECIP111802_05858</name>
</gene>